<evidence type="ECO:0000313" key="17">
    <source>
        <dbReference type="Proteomes" id="UP000324209"/>
    </source>
</evidence>
<dbReference type="InterPro" id="IPR000121">
    <property type="entry name" value="PEP_util_C"/>
</dbReference>
<name>A0A5C1QTM6_9SPIO</name>
<keyword evidence="17" id="KW-1185">Reference proteome</keyword>
<comment type="subcellular location">
    <subcellularLocation>
        <location evidence="3">Cytoplasm</location>
    </subcellularLocation>
</comment>
<evidence type="ECO:0000256" key="11">
    <source>
        <dbReference type="ARBA" id="ARBA00022723"/>
    </source>
</evidence>
<gene>
    <name evidence="16" type="primary">ptsP</name>
    <name evidence="16" type="ORF">EXM22_15820</name>
</gene>
<evidence type="ECO:0000256" key="12">
    <source>
        <dbReference type="ARBA" id="ARBA00022777"/>
    </source>
</evidence>
<evidence type="ECO:0000256" key="5">
    <source>
        <dbReference type="ARBA" id="ARBA00012232"/>
    </source>
</evidence>
<organism evidence="16 17">
    <name type="scientific">Oceanispirochaeta crateris</name>
    <dbReference type="NCBI Taxonomy" id="2518645"/>
    <lineage>
        <taxon>Bacteria</taxon>
        <taxon>Pseudomonadati</taxon>
        <taxon>Spirochaetota</taxon>
        <taxon>Spirochaetia</taxon>
        <taxon>Spirochaetales</taxon>
        <taxon>Spirochaetaceae</taxon>
        <taxon>Oceanispirochaeta</taxon>
    </lineage>
</organism>
<dbReference type="PROSITE" id="PS00742">
    <property type="entry name" value="PEP_ENZYMES_2"/>
    <property type="match status" value="1"/>
</dbReference>
<dbReference type="OrthoDB" id="9765468at2"/>
<dbReference type="InterPro" id="IPR029016">
    <property type="entry name" value="GAF-like_dom_sf"/>
</dbReference>
<keyword evidence="16" id="KW-0670">Pyruvate</keyword>
<comment type="cofactor">
    <cofactor evidence="2">
        <name>Mg(2+)</name>
        <dbReference type="ChEBI" id="CHEBI:18420"/>
    </cofactor>
</comment>
<keyword evidence="14" id="KW-0175">Coiled coil</keyword>
<dbReference type="GO" id="GO:0008965">
    <property type="term" value="F:phosphoenolpyruvate-protein phosphotransferase activity"/>
    <property type="evidence" value="ECO:0007669"/>
    <property type="project" value="UniProtKB-EC"/>
</dbReference>
<keyword evidence="6" id="KW-0813">Transport</keyword>
<dbReference type="GO" id="GO:0016301">
    <property type="term" value="F:kinase activity"/>
    <property type="evidence" value="ECO:0007669"/>
    <property type="project" value="UniProtKB-KW"/>
</dbReference>
<evidence type="ECO:0000256" key="8">
    <source>
        <dbReference type="ARBA" id="ARBA00022597"/>
    </source>
</evidence>
<keyword evidence="9 16" id="KW-0808">Transferase</keyword>
<dbReference type="InterPro" id="IPR008731">
    <property type="entry name" value="PTS_EIN"/>
</dbReference>
<dbReference type="InterPro" id="IPR008279">
    <property type="entry name" value="PEP-util_enz_mobile_dom"/>
</dbReference>
<evidence type="ECO:0000259" key="15">
    <source>
        <dbReference type="SMART" id="SM00065"/>
    </source>
</evidence>
<accession>A0A5C1QTM6</accession>
<dbReference type="Gene3D" id="1.10.274.10">
    <property type="entry name" value="PtsI, HPr-binding domain"/>
    <property type="match status" value="1"/>
</dbReference>
<dbReference type="RefSeq" id="WP_149487447.1">
    <property type="nucleotide sequence ID" value="NZ_CP036150.1"/>
</dbReference>
<dbReference type="PANTHER" id="PTHR46244:SF6">
    <property type="entry name" value="PHOSPHOENOLPYRUVATE-PROTEIN PHOSPHOTRANSFERASE"/>
    <property type="match status" value="1"/>
</dbReference>
<dbReference type="SUPFAM" id="SSF55781">
    <property type="entry name" value="GAF domain-like"/>
    <property type="match status" value="1"/>
</dbReference>
<dbReference type="Pfam" id="PF00391">
    <property type="entry name" value="PEP-utilizers"/>
    <property type="match status" value="1"/>
</dbReference>
<comment type="catalytic activity">
    <reaction evidence="1">
        <text>L-histidyl-[protein] + phosphoenolpyruvate = N(pros)-phospho-L-histidyl-[protein] + pyruvate</text>
        <dbReference type="Rhea" id="RHEA:23880"/>
        <dbReference type="Rhea" id="RHEA-COMP:9745"/>
        <dbReference type="Rhea" id="RHEA-COMP:9746"/>
        <dbReference type="ChEBI" id="CHEBI:15361"/>
        <dbReference type="ChEBI" id="CHEBI:29979"/>
        <dbReference type="ChEBI" id="CHEBI:58702"/>
        <dbReference type="ChEBI" id="CHEBI:64837"/>
        <dbReference type="EC" id="2.7.3.9"/>
    </reaction>
</comment>
<evidence type="ECO:0000313" key="16">
    <source>
        <dbReference type="EMBL" id="QEN09372.1"/>
    </source>
</evidence>
<dbReference type="Gene3D" id="3.30.450.40">
    <property type="match status" value="1"/>
</dbReference>
<evidence type="ECO:0000256" key="1">
    <source>
        <dbReference type="ARBA" id="ARBA00000683"/>
    </source>
</evidence>
<sequence>MMKDNVELICNIGELSDLFREKSDVRGFLMKVVKTVSGHMKADVCSIYLYDEAQDRLILEATEGLNPDLIGKLKMSTEEGLVGVALKELRPILEINGRDNPHFKEVPGSGEDKYQAFMAVPILQGLTRIGVLVLQHHMAGYFNKNDMMALRAITSQLAATLENAKLLMGVTQTAKPEPSVELSLIKGQAVVEGIGIGQAYVMESGSRDGFRSGLPQSCRDAGKEDFSRALIQTEEQLTDLQTEMEEKLSDVGSLIFSTHLLMLRDSGFIGKMEEDIQEGVLPCDAIISRVEHFLKIFGESGNPRLQEKVQDIRDLGHRLLRNLAGEKLESGDYSDQILVARELLPSELVKITAQHVEGLVLYSQGASAHITILAKSLGVPLIYTDDRKLLTIKPGSRLILDGQQGNLLVNPGDETVAQFLALKKDHSLLDDHAEQVREETFSLDGERIYLRATINLISDIKTAVKMKAEGIGLYRSEFPFLIRNSFPSEEDQYLVYKKIFDGMESPVITLRTLDIGGDKILSYMPDSEEENPFLGLRAIRFLLQNKKIFVGQLKAMLRAGQGRKFRIMFPLVSSLDDFKQARRMVEKSIEFLKRDGFECATIPELGVMIELPSAVVMIDDLAREADFISVGSNDLVQYLLGVDRTNEKVSGLYEARHPAVLRTVARIAEASQKHNCPLSICGNMAFNRGLSYFLVGAGVRNLSMPPGQIPQMQTFLENVDVKKAENDCRHLLQLDSLESINEFLDEAVAAVKS</sequence>
<keyword evidence="8" id="KW-0762">Sugar transport</keyword>
<evidence type="ECO:0000256" key="6">
    <source>
        <dbReference type="ARBA" id="ARBA00022448"/>
    </source>
</evidence>
<dbReference type="PANTHER" id="PTHR46244">
    <property type="entry name" value="PHOSPHOENOLPYRUVATE-PROTEIN PHOSPHOTRANSFERASE"/>
    <property type="match status" value="1"/>
</dbReference>
<feature type="domain" description="GAF" evidence="15">
    <location>
        <begin position="24"/>
        <end position="171"/>
    </location>
</feature>
<dbReference type="AlphaFoldDB" id="A0A5C1QTM6"/>
<keyword evidence="10" id="KW-0598">Phosphotransferase system</keyword>
<protein>
    <recommendedName>
        <fullName evidence="5">phosphoenolpyruvate--protein phosphotransferase</fullName>
        <ecNumber evidence="5">2.7.3.9</ecNumber>
    </recommendedName>
</protein>
<dbReference type="Proteomes" id="UP000324209">
    <property type="component" value="Chromosome"/>
</dbReference>
<dbReference type="KEGG" id="ock:EXM22_15820"/>
<dbReference type="GO" id="GO:0046872">
    <property type="term" value="F:metal ion binding"/>
    <property type="evidence" value="ECO:0007669"/>
    <property type="project" value="UniProtKB-KW"/>
</dbReference>
<dbReference type="InterPro" id="IPR036637">
    <property type="entry name" value="Phosphohistidine_dom_sf"/>
</dbReference>
<dbReference type="SUPFAM" id="SSF51621">
    <property type="entry name" value="Phosphoenolpyruvate/pyruvate domain"/>
    <property type="match status" value="1"/>
</dbReference>
<comment type="similarity">
    <text evidence="4">Belongs to the PEP-utilizing enzyme family.</text>
</comment>
<dbReference type="GO" id="GO:0005737">
    <property type="term" value="C:cytoplasm"/>
    <property type="evidence" value="ECO:0007669"/>
    <property type="project" value="UniProtKB-SubCell"/>
</dbReference>
<keyword evidence="12" id="KW-0418">Kinase</keyword>
<dbReference type="SUPFAM" id="SSF52009">
    <property type="entry name" value="Phosphohistidine domain"/>
    <property type="match status" value="1"/>
</dbReference>
<evidence type="ECO:0000256" key="13">
    <source>
        <dbReference type="ARBA" id="ARBA00022842"/>
    </source>
</evidence>
<dbReference type="Pfam" id="PF13185">
    <property type="entry name" value="GAF_2"/>
    <property type="match status" value="1"/>
</dbReference>
<dbReference type="InterPro" id="IPR003018">
    <property type="entry name" value="GAF"/>
</dbReference>
<dbReference type="InterPro" id="IPR023151">
    <property type="entry name" value="PEP_util_CS"/>
</dbReference>
<dbReference type="InterPro" id="IPR036618">
    <property type="entry name" value="PtsI_HPr-bd_sf"/>
</dbReference>
<evidence type="ECO:0000256" key="4">
    <source>
        <dbReference type="ARBA" id="ARBA00007837"/>
    </source>
</evidence>
<evidence type="ECO:0000256" key="9">
    <source>
        <dbReference type="ARBA" id="ARBA00022679"/>
    </source>
</evidence>
<keyword evidence="7" id="KW-0963">Cytoplasm</keyword>
<dbReference type="Pfam" id="PF05524">
    <property type="entry name" value="PEP-utilisers_N"/>
    <property type="match status" value="1"/>
</dbReference>
<dbReference type="PRINTS" id="PR01736">
    <property type="entry name" value="PHPHTRNFRASE"/>
</dbReference>
<evidence type="ECO:0000256" key="7">
    <source>
        <dbReference type="ARBA" id="ARBA00022490"/>
    </source>
</evidence>
<evidence type="ECO:0000256" key="10">
    <source>
        <dbReference type="ARBA" id="ARBA00022683"/>
    </source>
</evidence>
<proteinExistence type="inferred from homology"/>
<dbReference type="NCBIfam" id="TIGR01417">
    <property type="entry name" value="PTS_I_fam"/>
    <property type="match status" value="1"/>
</dbReference>
<keyword evidence="13" id="KW-0460">Magnesium</keyword>
<dbReference type="EMBL" id="CP036150">
    <property type="protein sequence ID" value="QEN09372.1"/>
    <property type="molecule type" value="Genomic_DNA"/>
</dbReference>
<feature type="coiled-coil region" evidence="14">
    <location>
        <begin position="223"/>
        <end position="250"/>
    </location>
</feature>
<dbReference type="GO" id="GO:0009401">
    <property type="term" value="P:phosphoenolpyruvate-dependent sugar phosphotransferase system"/>
    <property type="evidence" value="ECO:0007669"/>
    <property type="project" value="UniProtKB-KW"/>
</dbReference>
<dbReference type="InterPro" id="IPR006318">
    <property type="entry name" value="PTS_EI-like"/>
</dbReference>
<keyword evidence="11" id="KW-0479">Metal-binding</keyword>
<evidence type="ECO:0000256" key="14">
    <source>
        <dbReference type="SAM" id="Coils"/>
    </source>
</evidence>
<reference evidence="16 17" key="1">
    <citation type="submission" date="2019-02" db="EMBL/GenBank/DDBJ databases">
        <title>Complete Genome Sequence and Methylome Analysis of free living Spirochaetas.</title>
        <authorList>
            <person name="Fomenkov A."/>
            <person name="Dubinina G."/>
            <person name="Leshcheva N."/>
            <person name="Mikheeva N."/>
            <person name="Grabovich M."/>
            <person name="Vincze T."/>
            <person name="Roberts R.J."/>
        </authorList>
    </citation>
    <scope>NUCLEOTIDE SEQUENCE [LARGE SCALE GENOMIC DNA]</scope>
    <source>
        <strain evidence="16 17">K2</strain>
    </source>
</reference>
<dbReference type="Gene3D" id="3.20.20.60">
    <property type="entry name" value="Phosphoenolpyruvate-binding domains"/>
    <property type="match status" value="1"/>
</dbReference>
<evidence type="ECO:0000256" key="3">
    <source>
        <dbReference type="ARBA" id="ARBA00004496"/>
    </source>
</evidence>
<dbReference type="EC" id="2.7.3.9" evidence="5"/>
<dbReference type="SMART" id="SM00065">
    <property type="entry name" value="GAF"/>
    <property type="match status" value="1"/>
</dbReference>
<dbReference type="SUPFAM" id="SSF47831">
    <property type="entry name" value="Enzyme I of the PEP:sugar phosphotransferase system HPr-binding (sub)domain"/>
    <property type="match status" value="1"/>
</dbReference>
<dbReference type="InterPro" id="IPR040442">
    <property type="entry name" value="Pyrv_kinase-like_dom_sf"/>
</dbReference>
<dbReference type="Pfam" id="PF02896">
    <property type="entry name" value="PEP-utilizers_C"/>
    <property type="match status" value="1"/>
</dbReference>
<dbReference type="InterPro" id="IPR015813">
    <property type="entry name" value="Pyrv/PenolPyrv_kinase-like_dom"/>
</dbReference>
<evidence type="ECO:0000256" key="2">
    <source>
        <dbReference type="ARBA" id="ARBA00001946"/>
    </source>
</evidence>
<dbReference type="Gene3D" id="3.50.30.10">
    <property type="entry name" value="Phosphohistidine domain"/>
    <property type="match status" value="1"/>
</dbReference>
<dbReference type="InterPro" id="IPR050499">
    <property type="entry name" value="PEP-utilizing_PTS_enzyme"/>
</dbReference>